<dbReference type="InterPro" id="IPR001680">
    <property type="entry name" value="WD40_rpt"/>
</dbReference>
<keyword evidence="2" id="KW-0677">Repeat</keyword>
<dbReference type="PROSITE" id="PS50082">
    <property type="entry name" value="WD_REPEATS_2"/>
    <property type="match status" value="5"/>
</dbReference>
<evidence type="ECO:0000259" key="4">
    <source>
        <dbReference type="SMART" id="SM00500"/>
    </source>
</evidence>
<sequence>MLHIITFPVHKYTHNFFDKLSHRTGISFISPLSYETMALPPPSNTVEYLSLTSESLAAQNAQRALLLDLEARKRASTIDVPTLPNQVRDMLRSMGHPIRLFGEDLAAIRQRLRMELARQEVMREEELGGIAGVDEEMMVGDHEVLKEEKVEEITEVTYTHASKELVRARKVICDYSLEKSRSRLDVERRRRRGMVRWTRGKKRARLFNQDDDDDFAGEAYIGLKDDALLVKELDDNCEKIYKTVRNQALEGSQYGDVRPLSAVCTSSLPLGCEGRFPKLIATGGWSGGIKIWNGGTDHNSVRGEEQSDLSPLDLLGAKSIVHEDRIMGVAMRPYVTATAASDGFCTMVASASIDLTAKLCKVTLNQDASDEMDVDESKSEALKYHVEEVAHLKGHAARLCSVAFHPTGQYVATTSFDHTWRLWDVATSNMHEGTELLLQDGHAKEVYGVGFHQDGSLVATTDFGGVVQCWDLRTGKSICHFLGHARRVVCSEFSPNGFQLATAGDDGTIKIWDLRRRRASASIPAHTNLITQLKFSHSTSSQNGEFLVSSSFDGTGKIWSTRDWKMLTTLQGHEGKVMGIDVLDGPDCAVVTCGFDKTLKLWK</sequence>
<dbReference type="InterPro" id="IPR036285">
    <property type="entry name" value="PRP4-like_sf"/>
</dbReference>
<keyword evidence="6" id="KW-1185">Reference proteome</keyword>
<dbReference type="SUPFAM" id="SSF158230">
    <property type="entry name" value="PRP4-like"/>
    <property type="match status" value="1"/>
</dbReference>
<feature type="repeat" description="WD" evidence="3">
    <location>
        <begin position="523"/>
        <end position="569"/>
    </location>
</feature>
<dbReference type="PROSITE" id="PS00678">
    <property type="entry name" value="WD_REPEATS_1"/>
    <property type="match status" value="2"/>
</dbReference>
<dbReference type="Pfam" id="PF00400">
    <property type="entry name" value="WD40"/>
    <property type="match status" value="5"/>
</dbReference>
<reference evidence="5 6" key="1">
    <citation type="submission" date="2024-10" db="EMBL/GenBank/DDBJ databases">
        <title>Updated reference genomes for cyclostephanoid diatoms.</title>
        <authorList>
            <person name="Roberts W.R."/>
            <person name="Alverson A.J."/>
        </authorList>
    </citation>
    <scope>NUCLEOTIDE SEQUENCE [LARGE SCALE GENOMIC DNA]</scope>
    <source>
        <strain evidence="5 6">AJA010-31</strain>
    </source>
</reference>
<dbReference type="InterPro" id="IPR015943">
    <property type="entry name" value="WD40/YVTN_repeat-like_dom_sf"/>
</dbReference>
<feature type="repeat" description="WD" evidence="3">
    <location>
        <begin position="570"/>
        <end position="603"/>
    </location>
</feature>
<dbReference type="SMART" id="SM00500">
    <property type="entry name" value="SFM"/>
    <property type="match status" value="1"/>
</dbReference>
<evidence type="ECO:0000256" key="3">
    <source>
        <dbReference type="PROSITE-ProRule" id="PRU00221"/>
    </source>
</evidence>
<name>A0ABD3P776_9STRA</name>
<dbReference type="CDD" id="cd00200">
    <property type="entry name" value="WD40"/>
    <property type="match status" value="1"/>
</dbReference>
<dbReference type="PRINTS" id="PR00320">
    <property type="entry name" value="GPROTEINBRPT"/>
</dbReference>
<dbReference type="FunFam" id="2.130.10.10:FF:000411">
    <property type="entry name" value="U4/U6 small nuclear ribonucleoprotein Prp4"/>
    <property type="match status" value="1"/>
</dbReference>
<dbReference type="SUPFAM" id="SSF50978">
    <property type="entry name" value="WD40 repeat-like"/>
    <property type="match status" value="1"/>
</dbReference>
<dbReference type="PANTHER" id="PTHR19846">
    <property type="entry name" value="WD40 REPEAT PROTEIN"/>
    <property type="match status" value="1"/>
</dbReference>
<feature type="repeat" description="WD" evidence="3">
    <location>
        <begin position="439"/>
        <end position="480"/>
    </location>
</feature>
<evidence type="ECO:0000256" key="1">
    <source>
        <dbReference type="ARBA" id="ARBA00022574"/>
    </source>
</evidence>
<dbReference type="Gene3D" id="2.130.10.10">
    <property type="entry name" value="YVTN repeat-like/Quinoprotein amine dehydrogenase"/>
    <property type="match status" value="2"/>
</dbReference>
<accession>A0ABD3P776</accession>
<dbReference type="EMBL" id="JALLPJ020000743">
    <property type="protein sequence ID" value="KAL3784000.1"/>
    <property type="molecule type" value="Genomic_DNA"/>
</dbReference>
<dbReference type="PANTHER" id="PTHR19846:SF0">
    <property type="entry name" value="PRE-MRNA PROCESSING FACTOR 4"/>
    <property type="match status" value="1"/>
</dbReference>
<evidence type="ECO:0000313" key="6">
    <source>
        <dbReference type="Proteomes" id="UP001530400"/>
    </source>
</evidence>
<proteinExistence type="predicted"/>
<dbReference type="Pfam" id="PF08799">
    <property type="entry name" value="PRP4"/>
    <property type="match status" value="1"/>
</dbReference>
<evidence type="ECO:0000313" key="5">
    <source>
        <dbReference type="EMBL" id="KAL3784000.1"/>
    </source>
</evidence>
<keyword evidence="1 3" id="KW-0853">WD repeat</keyword>
<protein>
    <recommendedName>
        <fullName evidence="4">Pre-mRNA processing factor 4 (PRP4)-like domain-containing protein</fullName>
    </recommendedName>
</protein>
<organism evidence="5 6">
    <name type="scientific">Cyclotella atomus</name>
    <dbReference type="NCBI Taxonomy" id="382360"/>
    <lineage>
        <taxon>Eukaryota</taxon>
        <taxon>Sar</taxon>
        <taxon>Stramenopiles</taxon>
        <taxon>Ochrophyta</taxon>
        <taxon>Bacillariophyta</taxon>
        <taxon>Coscinodiscophyceae</taxon>
        <taxon>Thalassiosirophycidae</taxon>
        <taxon>Stephanodiscales</taxon>
        <taxon>Stephanodiscaceae</taxon>
        <taxon>Cyclotella</taxon>
    </lineage>
</organism>
<dbReference type="InterPro" id="IPR014906">
    <property type="entry name" value="PRP4-like"/>
</dbReference>
<evidence type="ECO:0000256" key="2">
    <source>
        <dbReference type="ARBA" id="ARBA00022737"/>
    </source>
</evidence>
<feature type="domain" description="Pre-mRNA processing factor 4 (PRP4)-like" evidence="4">
    <location>
        <begin position="82"/>
        <end position="128"/>
    </location>
</feature>
<dbReference type="InterPro" id="IPR020472">
    <property type="entry name" value="WD40_PAC1"/>
</dbReference>
<feature type="repeat" description="WD" evidence="3">
    <location>
        <begin position="392"/>
        <end position="433"/>
    </location>
</feature>
<dbReference type="SMART" id="SM00320">
    <property type="entry name" value="WD40"/>
    <property type="match status" value="6"/>
</dbReference>
<dbReference type="AlphaFoldDB" id="A0ABD3P776"/>
<comment type="caution">
    <text evidence="5">The sequence shown here is derived from an EMBL/GenBank/DDBJ whole genome shotgun (WGS) entry which is preliminary data.</text>
</comment>
<dbReference type="Gene3D" id="4.10.280.110">
    <property type="entry name" value="Pre-mRNA processing factor 4 domain"/>
    <property type="match status" value="1"/>
</dbReference>
<dbReference type="InterPro" id="IPR019775">
    <property type="entry name" value="WD40_repeat_CS"/>
</dbReference>
<dbReference type="Proteomes" id="UP001530400">
    <property type="component" value="Unassembled WGS sequence"/>
</dbReference>
<feature type="repeat" description="WD" evidence="3">
    <location>
        <begin position="481"/>
        <end position="522"/>
    </location>
</feature>
<dbReference type="InterPro" id="IPR036322">
    <property type="entry name" value="WD40_repeat_dom_sf"/>
</dbReference>
<gene>
    <name evidence="5" type="ORF">ACHAWO_000372</name>
</gene>
<dbReference type="PROSITE" id="PS50294">
    <property type="entry name" value="WD_REPEATS_REGION"/>
    <property type="match status" value="4"/>
</dbReference>